<name>A0A0W7YZA9_9BURK</name>
<gene>
    <name evidence="2" type="ORF">AS359_02750</name>
</gene>
<reference evidence="2 3" key="1">
    <citation type="submission" date="2015-12" db="EMBL/GenBank/DDBJ databases">
        <title>Complete genome sequence of a multi-drug resistant strain Acidovorax sp. 12322-1.</title>
        <authorList>
            <person name="Ming D."/>
            <person name="Wang M."/>
            <person name="Hu S."/>
            <person name="Zhou Y."/>
            <person name="Jiang T."/>
        </authorList>
    </citation>
    <scope>NUCLEOTIDE SEQUENCE [LARGE SCALE GENOMIC DNA]</scope>
    <source>
        <strain evidence="2 3">12322-1</strain>
    </source>
</reference>
<keyword evidence="3" id="KW-1185">Reference proteome</keyword>
<proteinExistence type="predicted"/>
<evidence type="ECO:0000256" key="1">
    <source>
        <dbReference type="SAM" id="MobiDB-lite"/>
    </source>
</evidence>
<evidence type="ECO:0000313" key="3">
    <source>
        <dbReference type="Proteomes" id="UP000053300"/>
    </source>
</evidence>
<dbReference type="Proteomes" id="UP000053300">
    <property type="component" value="Unassembled WGS sequence"/>
</dbReference>
<sequence length="93" mass="10339">MYTVGGSAELPFFHQLLHFINGSRACMCPPWLSSEAHMTAATDIGRSHAQRTRGLPSKGRTKARNMDALSKDGVDRRLALSLVRQMLTKTRIL</sequence>
<protein>
    <submittedName>
        <fullName evidence="2">Uncharacterized protein</fullName>
    </submittedName>
</protein>
<dbReference type="AlphaFoldDB" id="A0A0W7YZA9"/>
<evidence type="ECO:0000313" key="2">
    <source>
        <dbReference type="EMBL" id="KUF40461.1"/>
    </source>
</evidence>
<feature type="region of interest" description="Disordered" evidence="1">
    <location>
        <begin position="43"/>
        <end position="63"/>
    </location>
</feature>
<accession>A0A0W7YZA9</accession>
<dbReference type="EMBL" id="LPXH01000027">
    <property type="protein sequence ID" value="KUF40461.1"/>
    <property type="molecule type" value="Genomic_DNA"/>
</dbReference>
<comment type="caution">
    <text evidence="2">The sequence shown here is derived from an EMBL/GenBank/DDBJ whole genome shotgun (WGS) entry which is preliminary data.</text>
</comment>
<organism evidence="2 3">
    <name type="scientific">Comamonas kerstersii</name>
    <dbReference type="NCBI Taxonomy" id="225992"/>
    <lineage>
        <taxon>Bacteria</taxon>
        <taxon>Pseudomonadati</taxon>
        <taxon>Pseudomonadota</taxon>
        <taxon>Betaproteobacteria</taxon>
        <taxon>Burkholderiales</taxon>
        <taxon>Comamonadaceae</taxon>
        <taxon>Comamonas</taxon>
    </lineage>
</organism>